<dbReference type="CDD" id="cd02808">
    <property type="entry name" value="GltS_FMN"/>
    <property type="match status" value="1"/>
</dbReference>
<evidence type="ECO:0000256" key="2">
    <source>
        <dbReference type="ARBA" id="ARBA00009716"/>
    </source>
</evidence>
<proteinExistence type="inferred from homology"/>
<dbReference type="EMBL" id="GG679599">
    <property type="protein sequence ID" value="EER07866.1"/>
    <property type="molecule type" value="Genomic_DNA"/>
</dbReference>
<dbReference type="AlphaFoldDB" id="C5L5Y2"/>
<dbReference type="Pfam" id="PF04898">
    <property type="entry name" value="Glu_syn_central"/>
    <property type="match status" value="1"/>
</dbReference>
<dbReference type="PANTHER" id="PTHR43100">
    <property type="entry name" value="GLUTAMATE SYNTHASE [NADPH] SMALL CHAIN"/>
    <property type="match status" value="1"/>
</dbReference>
<feature type="domain" description="Dihydroprymidine dehydrogenase" evidence="6">
    <location>
        <begin position="406"/>
        <end position="507"/>
    </location>
</feature>
<dbReference type="InParanoid" id="C5L5Y2"/>
<comment type="cofactor">
    <cofactor evidence="1">
        <name>FAD</name>
        <dbReference type="ChEBI" id="CHEBI:57692"/>
    </cofactor>
</comment>
<evidence type="ECO:0000313" key="7">
    <source>
        <dbReference type="EMBL" id="EER07866.1"/>
    </source>
</evidence>
<comment type="similarity">
    <text evidence="2">Belongs to the glutamate synthase family.</text>
</comment>
<dbReference type="Pfam" id="PF01645">
    <property type="entry name" value="Glu_synthase"/>
    <property type="match status" value="1"/>
</dbReference>
<evidence type="ECO:0000313" key="8">
    <source>
        <dbReference type="Proteomes" id="UP000007800"/>
    </source>
</evidence>
<dbReference type="Pfam" id="PF13450">
    <property type="entry name" value="NAD_binding_8"/>
    <property type="match status" value="1"/>
</dbReference>
<reference evidence="7 8" key="1">
    <citation type="submission" date="2008-07" db="EMBL/GenBank/DDBJ databases">
        <authorList>
            <person name="El-Sayed N."/>
            <person name="Caler E."/>
            <person name="Inman J."/>
            <person name="Amedeo P."/>
            <person name="Hass B."/>
            <person name="Wortman J."/>
        </authorList>
    </citation>
    <scope>NUCLEOTIDE SEQUENCE [LARGE SCALE GENOMIC DNA]</scope>
    <source>
        <strain evidence="8">ATCC 50983 / TXsc</strain>
    </source>
</reference>
<keyword evidence="8" id="KW-1185">Reference proteome</keyword>
<dbReference type="GO" id="GO:0015930">
    <property type="term" value="F:glutamate synthase activity"/>
    <property type="evidence" value="ECO:0007669"/>
    <property type="project" value="InterPro"/>
</dbReference>
<dbReference type="Gene3D" id="3.50.50.60">
    <property type="entry name" value="FAD/NAD(P)-binding domain"/>
    <property type="match status" value="1"/>
</dbReference>
<dbReference type="SUPFAM" id="SSF51971">
    <property type="entry name" value="Nucleotide-binding domain"/>
    <property type="match status" value="1"/>
</dbReference>
<feature type="non-terminal residue" evidence="7">
    <location>
        <position position="637"/>
    </location>
</feature>
<dbReference type="PRINTS" id="PR00419">
    <property type="entry name" value="ADXRDTASE"/>
</dbReference>
<dbReference type="SUPFAM" id="SSF51395">
    <property type="entry name" value="FMN-linked oxidoreductases"/>
    <property type="match status" value="1"/>
</dbReference>
<keyword evidence="3" id="KW-0285">Flavoprotein</keyword>
<dbReference type="InterPro" id="IPR002932">
    <property type="entry name" value="Glu_synthdom"/>
</dbReference>
<gene>
    <name evidence="7" type="ORF">Pmar_PMAR028090</name>
</gene>
<dbReference type="GO" id="GO:0006537">
    <property type="term" value="P:glutamate biosynthetic process"/>
    <property type="evidence" value="ECO:0007669"/>
    <property type="project" value="InterPro"/>
</dbReference>
<dbReference type="GO" id="GO:0051536">
    <property type="term" value="F:iron-sulfur cluster binding"/>
    <property type="evidence" value="ECO:0007669"/>
    <property type="project" value="InterPro"/>
</dbReference>
<dbReference type="Pfam" id="PF14691">
    <property type="entry name" value="Fer4_20"/>
    <property type="match status" value="1"/>
</dbReference>
<dbReference type="PANTHER" id="PTHR43100:SF1">
    <property type="entry name" value="GLUTAMATE SYNTHASE [NADPH] SMALL CHAIN"/>
    <property type="match status" value="1"/>
</dbReference>
<dbReference type="Gene3D" id="3.20.20.70">
    <property type="entry name" value="Aldolase class I"/>
    <property type="match status" value="2"/>
</dbReference>
<evidence type="ECO:0000256" key="3">
    <source>
        <dbReference type="ARBA" id="ARBA00022827"/>
    </source>
</evidence>
<organism evidence="8">
    <name type="scientific">Perkinsus marinus (strain ATCC 50983 / TXsc)</name>
    <dbReference type="NCBI Taxonomy" id="423536"/>
    <lineage>
        <taxon>Eukaryota</taxon>
        <taxon>Sar</taxon>
        <taxon>Alveolata</taxon>
        <taxon>Perkinsozoa</taxon>
        <taxon>Perkinsea</taxon>
        <taxon>Perkinsida</taxon>
        <taxon>Perkinsidae</taxon>
        <taxon>Perkinsus</taxon>
    </lineage>
</organism>
<protein>
    <submittedName>
        <fullName evidence="7">Glutamate synthase, putative</fullName>
    </submittedName>
</protein>
<dbReference type="Proteomes" id="UP000007800">
    <property type="component" value="Unassembled WGS sequence"/>
</dbReference>
<dbReference type="Gene3D" id="1.10.1060.10">
    <property type="entry name" value="Alpha-helical ferredoxin"/>
    <property type="match status" value="1"/>
</dbReference>
<sequence length="637" mass="69432">MGVGRDSTVVEMSLNKMVKNYRAAAHAGILKVMSKMGISCLSSYKGAQLFQCIGLAPDVRNLCFDACLSSLGGVGFRALQEDALRLHTNAYPSRPLPPLVDAETSRYALPEMGMYHFRSVGNASELHMNAPDVIAKIQESARKDSPTAYKEYEDWENALVDECELRGLLEICYDKCSPIAVESVETETEIVKRFCTGAVSFGAISSPTHEALAMAMNSLGGRSNTGEGGEDEARFGEDNEARSRIKQVASGRFGVTAAYLADADEIQIKLAQGAKPGEGGELPGYKVVGAIAEIRKSTPGVGLISPPPHHDMYSIEDVAQLISDLKHVSERSDGKRGSADIEDVVTGMRRLQDLDMRPASVAFPDKRAGFKLYSRRNPTISRAPKSRVLDWEEIYSKKPHRSRLYDQLLTTQTARCMDCGTPTCHYPNTGGGGCPLGNRIPTFNQLVYEGQWKLALDRLLDTNNFPEFTGTACPAPCEEACVLSINEPPVTIKSVELAIIEHAFQKGWIQPMPPLTRTYKTVAIVGSGPAGLVAAAQLNKAGHSVTVFERADRIGGLLVYGIPNMKLDKIDKVQRRVEILQQEGIEFKTDIEIGVEPFTLSSLRAGYDAVLLATGATQSRDTLTRIPGRQLKGIYQV</sequence>
<evidence type="ECO:0000259" key="4">
    <source>
        <dbReference type="Pfam" id="PF01645"/>
    </source>
</evidence>
<dbReference type="InterPro" id="IPR051394">
    <property type="entry name" value="Glutamate_Synthase"/>
</dbReference>
<name>C5L5Y2_PERM5</name>
<evidence type="ECO:0000259" key="6">
    <source>
        <dbReference type="Pfam" id="PF14691"/>
    </source>
</evidence>
<dbReference type="InterPro" id="IPR013785">
    <property type="entry name" value="Aldolase_TIM"/>
</dbReference>
<dbReference type="InterPro" id="IPR036188">
    <property type="entry name" value="FAD/NAD-bd_sf"/>
</dbReference>
<feature type="domain" description="Glutamate synthase" evidence="4">
    <location>
        <begin position="127"/>
        <end position="331"/>
    </location>
</feature>
<feature type="domain" description="Glutamate synthase central-N" evidence="5">
    <location>
        <begin position="14"/>
        <end position="55"/>
    </location>
</feature>
<accession>C5L5Y2</accession>
<dbReference type="OrthoDB" id="4327079at2759"/>
<dbReference type="InterPro" id="IPR028261">
    <property type="entry name" value="DPD_II"/>
</dbReference>
<evidence type="ECO:0000259" key="5">
    <source>
        <dbReference type="Pfam" id="PF04898"/>
    </source>
</evidence>
<dbReference type="GeneID" id="9043307"/>
<evidence type="ECO:0000256" key="1">
    <source>
        <dbReference type="ARBA" id="ARBA00001974"/>
    </source>
</evidence>
<keyword evidence="3" id="KW-0274">FAD</keyword>
<dbReference type="SUPFAM" id="SSF46548">
    <property type="entry name" value="alpha-helical ferredoxin"/>
    <property type="match status" value="1"/>
</dbReference>
<dbReference type="InterPro" id="IPR009051">
    <property type="entry name" value="Helical_ferredxn"/>
</dbReference>
<dbReference type="InterPro" id="IPR006982">
    <property type="entry name" value="Glu_synth_centr_N"/>
</dbReference>
<dbReference type="RefSeq" id="XP_002776050.1">
    <property type="nucleotide sequence ID" value="XM_002776004.1"/>
</dbReference>